<feature type="domain" description="Myb-like" evidence="2">
    <location>
        <begin position="55"/>
        <end position="106"/>
    </location>
</feature>
<dbReference type="SUPFAM" id="SSF46689">
    <property type="entry name" value="Homeodomain-like"/>
    <property type="match status" value="1"/>
</dbReference>
<feature type="domain" description="HTH myb-type" evidence="3">
    <location>
        <begin position="65"/>
        <end position="110"/>
    </location>
</feature>
<dbReference type="GO" id="GO:0005634">
    <property type="term" value="C:nucleus"/>
    <property type="evidence" value="ECO:0007669"/>
    <property type="project" value="TreeGrafter"/>
</dbReference>
<feature type="domain" description="Myb-like" evidence="2">
    <location>
        <begin position="3"/>
        <end position="54"/>
    </location>
</feature>
<evidence type="ECO:0000313" key="4">
    <source>
        <dbReference type="EMBL" id="KAK4137959.1"/>
    </source>
</evidence>
<reference evidence="4" key="2">
    <citation type="submission" date="2023-05" db="EMBL/GenBank/DDBJ databases">
        <authorList>
            <consortium name="Lawrence Berkeley National Laboratory"/>
            <person name="Steindorff A."/>
            <person name="Hensen N."/>
            <person name="Bonometti L."/>
            <person name="Westerberg I."/>
            <person name="Brannstrom I.O."/>
            <person name="Guillou S."/>
            <person name="Cros-Aarteil S."/>
            <person name="Calhoun S."/>
            <person name="Haridas S."/>
            <person name="Kuo A."/>
            <person name="Mondo S."/>
            <person name="Pangilinan J."/>
            <person name="Riley R."/>
            <person name="Labutti K."/>
            <person name="Andreopoulos B."/>
            <person name="Lipzen A."/>
            <person name="Chen C."/>
            <person name="Yanf M."/>
            <person name="Daum C."/>
            <person name="Ng V."/>
            <person name="Clum A."/>
            <person name="Ohm R."/>
            <person name="Martin F."/>
            <person name="Silar P."/>
            <person name="Natvig D."/>
            <person name="Lalanne C."/>
            <person name="Gautier V."/>
            <person name="Ament-Velasquez S.L."/>
            <person name="Kruys A."/>
            <person name="Hutchinson M.I."/>
            <person name="Powell A.J."/>
            <person name="Barry K."/>
            <person name="Miller A.N."/>
            <person name="Grigoriev I.V."/>
            <person name="Debuchy R."/>
            <person name="Gladieux P."/>
            <person name="Thoren M.H."/>
            <person name="Johannesson H."/>
        </authorList>
    </citation>
    <scope>NUCLEOTIDE SEQUENCE</scope>
    <source>
        <strain evidence="4">CBS 123565</strain>
    </source>
</reference>
<dbReference type="AlphaFoldDB" id="A0AAN6US68"/>
<reference evidence="4" key="1">
    <citation type="journal article" date="2023" name="Mol. Phylogenet. Evol.">
        <title>Genome-scale phylogeny and comparative genomics of the fungal order Sordariales.</title>
        <authorList>
            <person name="Hensen N."/>
            <person name="Bonometti L."/>
            <person name="Westerberg I."/>
            <person name="Brannstrom I.O."/>
            <person name="Guillou S."/>
            <person name="Cros-Aarteil S."/>
            <person name="Calhoun S."/>
            <person name="Haridas S."/>
            <person name="Kuo A."/>
            <person name="Mondo S."/>
            <person name="Pangilinan J."/>
            <person name="Riley R."/>
            <person name="LaButti K."/>
            <person name="Andreopoulos B."/>
            <person name="Lipzen A."/>
            <person name="Chen C."/>
            <person name="Yan M."/>
            <person name="Daum C."/>
            <person name="Ng V."/>
            <person name="Clum A."/>
            <person name="Steindorff A."/>
            <person name="Ohm R.A."/>
            <person name="Martin F."/>
            <person name="Silar P."/>
            <person name="Natvig D.O."/>
            <person name="Lalanne C."/>
            <person name="Gautier V."/>
            <person name="Ament-Velasquez S.L."/>
            <person name="Kruys A."/>
            <person name="Hutchinson M.I."/>
            <person name="Powell A.J."/>
            <person name="Barry K."/>
            <person name="Miller A.N."/>
            <person name="Grigoriev I.V."/>
            <person name="Debuchy R."/>
            <person name="Gladieux P."/>
            <person name="Hiltunen Thoren M."/>
            <person name="Johannesson H."/>
        </authorList>
    </citation>
    <scope>NUCLEOTIDE SEQUENCE</scope>
    <source>
        <strain evidence="4">CBS 123565</strain>
    </source>
</reference>
<dbReference type="PANTHER" id="PTHR45614">
    <property type="entry name" value="MYB PROTEIN-RELATED"/>
    <property type="match status" value="1"/>
</dbReference>
<gene>
    <name evidence="4" type="ORF">BT67DRAFT_447643</name>
</gene>
<evidence type="ECO:0000259" key="2">
    <source>
        <dbReference type="PROSITE" id="PS50090"/>
    </source>
</evidence>
<organism evidence="4 5">
    <name type="scientific">Trichocladium antarcticum</name>
    <dbReference type="NCBI Taxonomy" id="1450529"/>
    <lineage>
        <taxon>Eukaryota</taxon>
        <taxon>Fungi</taxon>
        <taxon>Dikarya</taxon>
        <taxon>Ascomycota</taxon>
        <taxon>Pezizomycotina</taxon>
        <taxon>Sordariomycetes</taxon>
        <taxon>Sordariomycetidae</taxon>
        <taxon>Sordariales</taxon>
        <taxon>Chaetomiaceae</taxon>
        <taxon>Trichocladium</taxon>
    </lineage>
</organism>
<dbReference type="GO" id="GO:0045944">
    <property type="term" value="P:positive regulation of transcription by RNA polymerase II"/>
    <property type="evidence" value="ECO:0007669"/>
    <property type="project" value="TreeGrafter"/>
</dbReference>
<dbReference type="InterPro" id="IPR017930">
    <property type="entry name" value="Myb_dom"/>
</dbReference>
<evidence type="ECO:0000256" key="1">
    <source>
        <dbReference type="SAM" id="MobiDB-lite"/>
    </source>
</evidence>
<dbReference type="GO" id="GO:0000278">
    <property type="term" value="P:mitotic cell cycle"/>
    <property type="evidence" value="ECO:0007669"/>
    <property type="project" value="TreeGrafter"/>
</dbReference>
<dbReference type="GO" id="GO:0000981">
    <property type="term" value="F:DNA-binding transcription factor activity, RNA polymerase II-specific"/>
    <property type="evidence" value="ECO:0007669"/>
    <property type="project" value="TreeGrafter"/>
</dbReference>
<dbReference type="GO" id="GO:0000978">
    <property type="term" value="F:RNA polymerase II cis-regulatory region sequence-specific DNA binding"/>
    <property type="evidence" value="ECO:0007669"/>
    <property type="project" value="TreeGrafter"/>
</dbReference>
<dbReference type="InterPro" id="IPR009057">
    <property type="entry name" value="Homeodomain-like_sf"/>
</dbReference>
<dbReference type="Gene3D" id="1.10.10.60">
    <property type="entry name" value="Homeodomain-like"/>
    <property type="match status" value="2"/>
</dbReference>
<dbReference type="Proteomes" id="UP001304895">
    <property type="component" value="Unassembled WGS sequence"/>
</dbReference>
<proteinExistence type="predicted"/>
<comment type="caution">
    <text evidence="4">The sequence shown here is derived from an EMBL/GenBank/DDBJ whole genome shotgun (WGS) entry which is preliminary data.</text>
</comment>
<sequence>MFGGRNKRGPWSQAEDGCLLQLINQTGQLNWVQISKAMGSRTAKQCRERFHQNLKPSLNQAPIGQQEGHQIESLVAQVGPKWAEIARQLGTNRCDNAIKNWWNGVKNRRTRTERREARLQHMRQMQHPHYQQHQQHHEMATADTSSFRTLPPPRRTSIPLPSPFASAPSNGYGMETPLPSPSATSQMSERELPVTPREWDREAAPPRHGLLPLMITGGTTAVLSWAAEISPRSERLPSLGSVVTLASSPLPSPPAPRPLPTTFYGSKMLPQQPWILTAPNSPTGPPDASPASGVEPRKDGYHKVPLSFLLC</sequence>
<dbReference type="EMBL" id="MU853402">
    <property type="protein sequence ID" value="KAK4137959.1"/>
    <property type="molecule type" value="Genomic_DNA"/>
</dbReference>
<feature type="region of interest" description="Disordered" evidence="1">
    <location>
        <begin position="274"/>
        <end position="299"/>
    </location>
</feature>
<accession>A0AAN6US68</accession>
<dbReference type="Pfam" id="PF13921">
    <property type="entry name" value="Myb_DNA-bind_6"/>
    <property type="match status" value="1"/>
</dbReference>
<name>A0AAN6US68_9PEZI</name>
<evidence type="ECO:0000313" key="5">
    <source>
        <dbReference type="Proteomes" id="UP001304895"/>
    </source>
</evidence>
<dbReference type="SMART" id="SM00717">
    <property type="entry name" value="SANT"/>
    <property type="match status" value="2"/>
</dbReference>
<protein>
    <submittedName>
        <fullName evidence="4">Uncharacterized protein</fullName>
    </submittedName>
</protein>
<dbReference type="PROSITE" id="PS51294">
    <property type="entry name" value="HTH_MYB"/>
    <property type="match status" value="2"/>
</dbReference>
<dbReference type="InterPro" id="IPR001005">
    <property type="entry name" value="SANT/Myb"/>
</dbReference>
<dbReference type="CDD" id="cd00167">
    <property type="entry name" value="SANT"/>
    <property type="match status" value="2"/>
</dbReference>
<dbReference type="PROSITE" id="PS50090">
    <property type="entry name" value="MYB_LIKE"/>
    <property type="match status" value="2"/>
</dbReference>
<dbReference type="InterPro" id="IPR050560">
    <property type="entry name" value="MYB_TF"/>
</dbReference>
<keyword evidence="5" id="KW-1185">Reference proteome</keyword>
<feature type="domain" description="HTH myb-type" evidence="3">
    <location>
        <begin position="7"/>
        <end position="58"/>
    </location>
</feature>
<dbReference type="PANTHER" id="PTHR45614:SF25">
    <property type="entry name" value="MYB PROTEIN"/>
    <property type="match status" value="1"/>
</dbReference>
<evidence type="ECO:0000259" key="3">
    <source>
        <dbReference type="PROSITE" id="PS51294"/>
    </source>
</evidence>